<dbReference type="InterPro" id="IPR048263">
    <property type="entry name" value="Arb2"/>
</dbReference>
<dbReference type="GO" id="GO:0005634">
    <property type="term" value="C:nucleus"/>
    <property type="evidence" value="ECO:0007669"/>
    <property type="project" value="TreeGrafter"/>
</dbReference>
<dbReference type="GO" id="GO:0031048">
    <property type="term" value="P:regulatory ncRNA-mediated heterochromatin formation"/>
    <property type="evidence" value="ECO:0007669"/>
    <property type="project" value="TreeGrafter"/>
</dbReference>
<dbReference type="OrthoDB" id="421951at2759"/>
<dbReference type="PANTHER" id="PTHR21357">
    <property type="entry name" value="FAM172 FAMILY PROTEIN HOMOLOG CG10038"/>
    <property type="match status" value="1"/>
</dbReference>
<feature type="non-terminal residue" evidence="1">
    <location>
        <position position="114"/>
    </location>
</feature>
<proteinExistence type="predicted"/>
<sequence>MSQKQNDVDLGEYIFLEGKLVKKVDHSKYKFISNKHRDALFVKVLQYIQIEMENQFGLIRVQIPQSYVYISPNTECEVVMLLIQGSGGVRPGQWTRKLCTDDSLETGSILPQLK</sequence>
<dbReference type="Proteomes" id="UP000324800">
    <property type="component" value="Unassembled WGS sequence"/>
</dbReference>
<dbReference type="EMBL" id="SNRW01010507">
    <property type="protein sequence ID" value="KAA6376460.1"/>
    <property type="molecule type" value="Genomic_DNA"/>
</dbReference>
<gene>
    <name evidence="1" type="ORF">EZS28_028012</name>
</gene>
<evidence type="ECO:0000313" key="2">
    <source>
        <dbReference type="Proteomes" id="UP000324800"/>
    </source>
</evidence>
<name>A0A5J4V236_9EUKA</name>
<dbReference type="AlphaFoldDB" id="A0A5J4V236"/>
<organism evidence="1 2">
    <name type="scientific">Streblomastix strix</name>
    <dbReference type="NCBI Taxonomy" id="222440"/>
    <lineage>
        <taxon>Eukaryota</taxon>
        <taxon>Metamonada</taxon>
        <taxon>Preaxostyla</taxon>
        <taxon>Oxymonadida</taxon>
        <taxon>Streblomastigidae</taxon>
        <taxon>Streblomastix</taxon>
    </lineage>
</organism>
<accession>A0A5J4V236</accession>
<reference evidence="1 2" key="1">
    <citation type="submission" date="2019-03" db="EMBL/GenBank/DDBJ databases">
        <title>Single cell metagenomics reveals metabolic interactions within the superorganism composed of flagellate Streblomastix strix and complex community of Bacteroidetes bacteria on its surface.</title>
        <authorList>
            <person name="Treitli S.C."/>
            <person name="Kolisko M."/>
            <person name="Husnik F."/>
            <person name="Keeling P."/>
            <person name="Hampl V."/>
        </authorList>
    </citation>
    <scope>NUCLEOTIDE SEQUENCE [LARGE SCALE GENOMIC DNA]</scope>
    <source>
        <strain evidence="1">ST1C</strain>
    </source>
</reference>
<protein>
    <submittedName>
        <fullName evidence="1">Uncharacterized protein</fullName>
    </submittedName>
</protein>
<dbReference type="PANTHER" id="PTHR21357:SF4">
    <property type="entry name" value="FAM172 FAMILY PROTEIN HOMOLOG CG10038"/>
    <property type="match status" value="1"/>
</dbReference>
<evidence type="ECO:0000313" key="1">
    <source>
        <dbReference type="EMBL" id="KAA6376460.1"/>
    </source>
</evidence>
<dbReference type="GO" id="GO:0035197">
    <property type="term" value="F:siRNA binding"/>
    <property type="evidence" value="ECO:0007669"/>
    <property type="project" value="TreeGrafter"/>
</dbReference>
<comment type="caution">
    <text evidence="1">The sequence shown here is derived from an EMBL/GenBank/DDBJ whole genome shotgun (WGS) entry which is preliminary data.</text>
</comment>